<organism evidence="4 5">
    <name type="scientific">Tenacibaculum lutimaris</name>
    <dbReference type="NCBI Taxonomy" id="285258"/>
    <lineage>
        <taxon>Bacteria</taxon>
        <taxon>Pseudomonadati</taxon>
        <taxon>Bacteroidota</taxon>
        <taxon>Flavobacteriia</taxon>
        <taxon>Flavobacteriales</taxon>
        <taxon>Flavobacteriaceae</taxon>
        <taxon>Tenacibaculum</taxon>
    </lineage>
</organism>
<evidence type="ECO:0000256" key="1">
    <source>
        <dbReference type="ARBA" id="ARBA00022679"/>
    </source>
</evidence>
<dbReference type="Gene3D" id="3.40.250.10">
    <property type="entry name" value="Rhodanese-like domain"/>
    <property type="match status" value="2"/>
</dbReference>
<feature type="domain" description="Rhodanese" evidence="3">
    <location>
        <begin position="166"/>
        <end position="278"/>
    </location>
</feature>
<dbReference type="RefSeq" id="WP_245962545.1">
    <property type="nucleotide sequence ID" value="NZ_RAQM01000009.1"/>
</dbReference>
<dbReference type="SUPFAM" id="SSF52821">
    <property type="entry name" value="Rhodanese/Cell cycle control phosphatase"/>
    <property type="match status" value="2"/>
</dbReference>
<sequence>MMLKVTTPLVSVEWLQENLEAKNLIILDATIPKVGGTLDITKEKQQIKNAVFFDLKNVFLNIEGEYPNTIPSKEHFEKQVQKLGINNNSCIVVYDDLGVYSSPRVWWLFNVFGFQNIAVLNGGLPAWKETGYSVEPQIEKEIEQGNFEASYQEDLLRVTEQVLEASNNKELILDARSKGRFYATELEPRADMRGGHIPNSKSLPHGRLQSDGKMKSVEELQQLFFEMNPKKEHMTFSCGSGITACILALGAEASGYTNYSVYDGSWTEWASRLELPVEK</sequence>
<protein>
    <submittedName>
        <fullName evidence="4">Thiosulfate/3-mercaptopyruvate sulfurtransferase</fullName>
    </submittedName>
</protein>
<dbReference type="InterPro" id="IPR001763">
    <property type="entry name" value="Rhodanese-like_dom"/>
</dbReference>
<dbReference type="CDD" id="cd01448">
    <property type="entry name" value="TST_Repeat_1"/>
    <property type="match status" value="1"/>
</dbReference>
<keyword evidence="5" id="KW-1185">Reference proteome</keyword>
<dbReference type="SMART" id="SM00450">
    <property type="entry name" value="RHOD"/>
    <property type="match status" value="2"/>
</dbReference>
<proteinExistence type="predicted"/>
<feature type="domain" description="Rhodanese" evidence="3">
    <location>
        <begin position="47"/>
        <end position="136"/>
    </location>
</feature>
<dbReference type="Pfam" id="PF00581">
    <property type="entry name" value="Rhodanese"/>
    <property type="match status" value="2"/>
</dbReference>
<keyword evidence="1 4" id="KW-0808">Transferase</keyword>
<dbReference type="PROSITE" id="PS50206">
    <property type="entry name" value="RHODANESE_3"/>
    <property type="match status" value="2"/>
</dbReference>
<name>A0A420DZT5_9FLAO</name>
<dbReference type="InterPro" id="IPR036873">
    <property type="entry name" value="Rhodanese-like_dom_sf"/>
</dbReference>
<dbReference type="GO" id="GO:0004792">
    <property type="term" value="F:thiosulfate-cyanide sulfurtransferase activity"/>
    <property type="evidence" value="ECO:0007669"/>
    <property type="project" value="TreeGrafter"/>
</dbReference>
<dbReference type="Proteomes" id="UP000285780">
    <property type="component" value="Unassembled WGS sequence"/>
</dbReference>
<comment type="caution">
    <text evidence="4">The sequence shown here is derived from an EMBL/GenBank/DDBJ whole genome shotgun (WGS) entry which is preliminary data.</text>
</comment>
<keyword evidence="4" id="KW-0670">Pyruvate</keyword>
<keyword evidence="2" id="KW-0677">Repeat</keyword>
<dbReference type="AlphaFoldDB" id="A0A420DZT5"/>
<evidence type="ECO:0000256" key="2">
    <source>
        <dbReference type="ARBA" id="ARBA00022737"/>
    </source>
</evidence>
<accession>A0A420DZT5</accession>
<reference evidence="4 5" key="1">
    <citation type="submission" date="2018-09" db="EMBL/GenBank/DDBJ databases">
        <title>Genomic Encyclopedia of Archaeal and Bacterial Type Strains, Phase II (KMG-II): from individual species to whole genera.</title>
        <authorList>
            <person name="Goeker M."/>
        </authorList>
    </citation>
    <scope>NUCLEOTIDE SEQUENCE [LARGE SCALE GENOMIC DNA]</scope>
    <source>
        <strain evidence="4 5">DSM 16505</strain>
    </source>
</reference>
<dbReference type="PANTHER" id="PTHR11364:SF27">
    <property type="entry name" value="SULFURTRANSFERASE"/>
    <property type="match status" value="1"/>
</dbReference>
<evidence type="ECO:0000259" key="3">
    <source>
        <dbReference type="PROSITE" id="PS50206"/>
    </source>
</evidence>
<dbReference type="InterPro" id="IPR045078">
    <property type="entry name" value="TST/MPST-like"/>
</dbReference>
<evidence type="ECO:0000313" key="5">
    <source>
        <dbReference type="Proteomes" id="UP000285780"/>
    </source>
</evidence>
<dbReference type="PANTHER" id="PTHR11364">
    <property type="entry name" value="THIOSULFATE SULFERTANSFERASE"/>
    <property type="match status" value="1"/>
</dbReference>
<dbReference type="EMBL" id="RAQM01000009">
    <property type="protein sequence ID" value="RKF03360.1"/>
    <property type="molecule type" value="Genomic_DNA"/>
</dbReference>
<evidence type="ECO:0000313" key="4">
    <source>
        <dbReference type="EMBL" id="RKF03360.1"/>
    </source>
</evidence>
<gene>
    <name evidence="4" type="ORF">C8N26_1745</name>
</gene>
<dbReference type="CDD" id="cd01449">
    <property type="entry name" value="TST_Repeat_2"/>
    <property type="match status" value="1"/>
</dbReference>